<feature type="compositionally biased region" description="Basic residues" evidence="1">
    <location>
        <begin position="2154"/>
        <end position="2163"/>
    </location>
</feature>
<reference evidence="2 3" key="1">
    <citation type="journal article" date="2010" name="BMC Genomics">
        <title>Genome analysis and comparative genomics of a Giardia intestinalis assemblage E isolate.</title>
        <authorList>
            <person name="Jerlstrom-Hultqvist J."/>
            <person name="Franzen O."/>
            <person name="Ankarklev J."/>
            <person name="Xu F."/>
            <person name="Nohynkova E."/>
            <person name="Andersson J.O."/>
            <person name="Svard S.G."/>
            <person name="Andersson B."/>
        </authorList>
    </citation>
    <scope>NUCLEOTIDE SEQUENCE [LARGE SCALE GENOMIC DNA]</scope>
    <source>
        <strain evidence="2 3">P15</strain>
    </source>
</reference>
<feature type="region of interest" description="Disordered" evidence="1">
    <location>
        <begin position="794"/>
        <end position="925"/>
    </location>
</feature>
<feature type="compositionally biased region" description="Basic and acidic residues" evidence="1">
    <location>
        <begin position="2169"/>
        <end position="2178"/>
    </location>
</feature>
<feature type="compositionally biased region" description="Acidic residues" evidence="1">
    <location>
        <begin position="851"/>
        <end position="860"/>
    </location>
</feature>
<feature type="region of interest" description="Disordered" evidence="1">
    <location>
        <begin position="1830"/>
        <end position="1852"/>
    </location>
</feature>
<feature type="compositionally biased region" description="Polar residues" evidence="1">
    <location>
        <begin position="1830"/>
        <end position="1849"/>
    </location>
</feature>
<dbReference type="OrthoDB" id="10389962at2759"/>
<feature type="compositionally biased region" description="Basic and acidic residues" evidence="1">
    <location>
        <begin position="27"/>
        <end position="36"/>
    </location>
</feature>
<evidence type="ECO:0000313" key="3">
    <source>
        <dbReference type="Proteomes" id="UP000008974"/>
    </source>
</evidence>
<feature type="region of interest" description="Disordered" evidence="1">
    <location>
        <begin position="434"/>
        <end position="462"/>
    </location>
</feature>
<evidence type="ECO:0000256" key="1">
    <source>
        <dbReference type="SAM" id="MobiDB-lite"/>
    </source>
</evidence>
<feature type="compositionally biased region" description="Basic and acidic residues" evidence="1">
    <location>
        <begin position="1892"/>
        <end position="1906"/>
    </location>
</feature>
<comment type="caution">
    <text evidence="2">The sequence shown here is derived from an EMBL/GenBank/DDBJ whole genome shotgun (WGS) entry which is preliminary data.</text>
</comment>
<feature type="compositionally biased region" description="Acidic residues" evidence="1">
    <location>
        <begin position="867"/>
        <end position="879"/>
    </location>
</feature>
<feature type="compositionally biased region" description="Acidic residues" evidence="1">
    <location>
        <begin position="886"/>
        <end position="895"/>
    </location>
</feature>
<dbReference type="EMBL" id="ACVC01000093">
    <property type="protein sequence ID" value="EFO64499.1"/>
    <property type="molecule type" value="Genomic_DNA"/>
</dbReference>
<feature type="region of interest" description="Disordered" evidence="1">
    <location>
        <begin position="1885"/>
        <end position="1945"/>
    </location>
</feature>
<protein>
    <submittedName>
        <fullName evidence="2">Mucin-like protein</fullName>
    </submittedName>
</protein>
<dbReference type="OMA" id="HHINTIP"/>
<feature type="compositionally biased region" description="Polar residues" evidence="1">
    <location>
        <begin position="822"/>
        <end position="838"/>
    </location>
</feature>
<feature type="region of interest" description="Disordered" evidence="1">
    <location>
        <begin position="481"/>
        <end position="518"/>
    </location>
</feature>
<proteinExistence type="predicted"/>
<feature type="region of interest" description="Disordered" evidence="1">
    <location>
        <begin position="2150"/>
        <end position="2207"/>
    </location>
</feature>
<feature type="compositionally biased region" description="Basic and acidic residues" evidence="1">
    <location>
        <begin position="1760"/>
        <end position="1770"/>
    </location>
</feature>
<feature type="compositionally biased region" description="Polar residues" evidence="1">
    <location>
        <begin position="484"/>
        <end position="497"/>
    </location>
</feature>
<dbReference type="Proteomes" id="UP000008974">
    <property type="component" value="Unassembled WGS sequence"/>
</dbReference>
<feature type="compositionally biased region" description="Acidic residues" evidence="1">
    <location>
        <begin position="902"/>
        <end position="914"/>
    </location>
</feature>
<accession>E1EZ68</accession>
<gene>
    <name evidence="2" type="ORF">GLP15_2008</name>
</gene>
<feature type="compositionally biased region" description="Basic and acidic residues" evidence="1">
    <location>
        <begin position="447"/>
        <end position="459"/>
    </location>
</feature>
<organism evidence="2 3">
    <name type="scientific">Giardia intestinalis (strain P15)</name>
    <name type="common">Giardia lamblia</name>
    <dbReference type="NCBI Taxonomy" id="658858"/>
    <lineage>
        <taxon>Eukaryota</taxon>
        <taxon>Metamonada</taxon>
        <taxon>Diplomonadida</taxon>
        <taxon>Hexamitidae</taxon>
        <taxon>Giardiinae</taxon>
        <taxon>Giardia</taxon>
    </lineage>
</organism>
<feature type="region of interest" description="Disordered" evidence="1">
    <location>
        <begin position="1"/>
        <end position="51"/>
    </location>
</feature>
<feature type="region of interest" description="Disordered" evidence="1">
    <location>
        <begin position="1254"/>
        <end position="1275"/>
    </location>
</feature>
<feature type="region of interest" description="Disordered" evidence="1">
    <location>
        <begin position="1760"/>
        <end position="1783"/>
    </location>
</feature>
<evidence type="ECO:0000313" key="2">
    <source>
        <dbReference type="EMBL" id="EFO64499.1"/>
    </source>
</evidence>
<sequence length="2207" mass="242157">MFPDSSMRTGGRSRPQAVLRLSTPKTDAMRTSRRDSGPTSGGRLVTNTSAMSAQTGTKFTYKSPYLQANPLLMSADLSRKQMHKPRKDVSYKTARTYNPAPLRRTETAKNILTDIIPLWDSLDVCIEERNLAYERLDANRAEIPTYINKLRTLLDLREAYLISVQEYESAFSSIESALKGGKGSRKSLANDLLLLRSSIVSIVSVVNAARVICEKPVSFNPLRTGFSQKSPNYLMRIKKKGFNQVDFAVMFTVLKYNKSQALSDHKTLLSSFYSMWDGVKDEEFSSQNDNTHTPAACVMLPGVDITSPINDFASLALLLGVAPPMTFAFDGDDLGVRWVEHLEQVRGPSMGKVPLPCLELTTEEVFTALAVERTTIDQLTDLMRQASKGDCGIVAVPPLSTSDMLDVYDRIFTQDDEGSNKIILLRRLTDGDDESIVPHRQSSAIAHTERSTDDDRRSSSDAPVFDETFQSEQANFISKEHFSTHASSRPLSGSSGAPTILPPLKTSPDITLPQSDEHELQLEPSGSISPAVIASQPEVIADLPTIEMDGNDPHEDAPMVNLSPPKDEESLEMQALAHSSISSTQNLSTYDEQSYHEEPDIIEPEMVDPSSVVSNEDLDIPSEDPYAEFNARPPSSSTNAEDLTIISPATVLIPKISECTLLPPSTATEIASREDLTSTNTITISSPRNIPSTGESLLREIDLLHNVNEHPKSQADINDEYIPCVVITSSHFDKITTSQVRSSSTGRYTCLDSTDYEDSSAAKHFQAYEVDDEHTCDNIVLLSRIREDVLDEPYSTPLTDFTRPDGTPLLRSRNRKEPESIDLQQLTANKGYSSLPTKKQTEKPAEQPEAPIEEPVEEQPAEQPEAPIEEPEEPVEEQPAEQPEAPIEEPVEEQPAEQPEAPTEEPEEPVEEQPAEQPEAPTEEPVEELLVANDIHEEMFTPSCDNEEVPVSELVLTYSLSSLPPLRKTKLADASGADQEKPLAEDVVREGALLNTDVYGNADSSYDILIENFMHSHNKAENNSLSRPLTHESSFLVKHSSHEAPKQNTQDQYSSIAQEHAGEYPQVLSSTSLGSGGRSSIYSTSSAEGVLDEDVVVTQMILTFTADSHVVENPHHRTLSADQSATNTTNLENKSFDKSFQDHTTVLDSLMDISETPAVPSTTQFSRPISAQSITVPEVTMTFATTKEPGLASSDSSKGFCPQPASPAHVITLSRSTIKRAHKPLDFPDEPGHESRLDEFETCDLLAEQLEETYEETHSPSDSLVMDSSKRSKISSCEQPQPEHALEELIPHQSVPHVPISSNELLKQTPPAAPVTDEVKQMTSPSIPPTKEYRATVIRKPKPTVWSKEPSISRRSVPSTPYTINDYTAAQTFIETVPFAANASILGTAPGISANLVFPDLPPPQFSNYTQVHEDNLSILEEMNMADGLISSKVLPAVSISRSHSTIPQHSNDYLLSRAFTPVDVIGEDVTGLVHHINTIPTTLEKSIVKALPSVRVSHARHASIGLEGFPRSLAEFHTSSQNSIYPLQAPNGTAEAAISALPTQRSTLPTEESHLQLEDLEAPALIQSTEEPRLSNYVQQMHNSAPTLPLRSASVTLSIIEEMYADQGSQAIATMPLETSIIDELYSTNNLSTTIKPEQPALLLNHVSLPATIQPQHKDELISDFLAEQSIVQIIPGSIDASKHERQDSFSAALYETTTNIDTILTPNSPVVVSTIELPLPTFTEPALSSLTVLPPVETMLARSFRSPKLAPKSAEYLEKTPAPDDISHDTSSYLPTEGSKMDPPDLYVTQDLFACTAMTGQSATVARGSIPVAEPDSSTQATDHLTALSNSSTVPPNQRHQTRSPSISLEPASFIKHFSKEPSSSSRRSLKLEETEIQVQELNMSWTKNSEQHKAAVTTREHHSPAKIQHARLPPRARSLEKEKPSSEPASETSYKPVGTPSIESSTAHELAAPQVNSRITLDDPLPQDLTIGPISSYHTDYSIHRTSAPTEAESKLDMGLFSEAHQSISDHPSRFRDPEQVSIHTTLDDILSARSGEQSAIHASATQAVSRQELSASKDRLAGSVFSGSNSCQWNDQLASSVVRRDKQLSRDPHHNSSNDLRVFHAGTKELSHRDNSNSGTSRIASSVLQNIARIPSESDTITVSINQRRAGPRQAKKQSIHQNNTKKDSFHHEDGEIECAEVVNPQPQSEATDLPVTGRKQRR</sequence>
<dbReference type="VEuPathDB" id="GiardiaDB:GLP15_2008"/>
<name>E1EZ68_GIAIA</name>